<gene>
    <name evidence="10" type="ORF">Sango_2653400</name>
</gene>
<dbReference type="Pfam" id="PF10551">
    <property type="entry name" value="MULE"/>
    <property type="match status" value="1"/>
</dbReference>
<feature type="compositionally biased region" description="Basic residues" evidence="8">
    <location>
        <begin position="385"/>
        <end position="400"/>
    </location>
</feature>
<feature type="region of interest" description="Disordered" evidence="8">
    <location>
        <begin position="352"/>
        <end position="400"/>
    </location>
</feature>
<dbReference type="GO" id="GO:0004803">
    <property type="term" value="F:transposase activity"/>
    <property type="evidence" value="ECO:0007669"/>
    <property type="project" value="InterPro"/>
</dbReference>
<evidence type="ECO:0000313" key="10">
    <source>
        <dbReference type="EMBL" id="KAK4385294.1"/>
    </source>
</evidence>
<evidence type="ECO:0000256" key="1">
    <source>
        <dbReference type="ARBA" id="ARBA00022578"/>
    </source>
</evidence>
<dbReference type="InterPro" id="IPR018289">
    <property type="entry name" value="MULE_transposase_dom"/>
</dbReference>
<evidence type="ECO:0000256" key="5">
    <source>
        <dbReference type="ARBA" id="ARBA00023125"/>
    </source>
</evidence>
<dbReference type="PROSITE" id="PS01007">
    <property type="entry name" value="TRANSPOSASE_MUTATOR"/>
    <property type="match status" value="1"/>
</dbReference>
<dbReference type="EMBL" id="JACGWL010000016">
    <property type="protein sequence ID" value="KAK4385294.1"/>
    <property type="molecule type" value="Genomic_DNA"/>
</dbReference>
<keyword evidence="1" id="KW-0815">Transposition</keyword>
<dbReference type="Proteomes" id="UP001289374">
    <property type="component" value="Unassembled WGS sequence"/>
</dbReference>
<keyword evidence="3 7" id="KW-0863">Zinc-finger</keyword>
<dbReference type="Pfam" id="PF04434">
    <property type="entry name" value="SWIM"/>
    <property type="match status" value="1"/>
</dbReference>
<reference evidence="10" key="2">
    <citation type="journal article" date="2024" name="Plant">
        <title>Genomic evolution and insights into agronomic trait innovations of Sesamum species.</title>
        <authorList>
            <person name="Miao H."/>
            <person name="Wang L."/>
            <person name="Qu L."/>
            <person name="Liu H."/>
            <person name="Sun Y."/>
            <person name="Le M."/>
            <person name="Wang Q."/>
            <person name="Wei S."/>
            <person name="Zheng Y."/>
            <person name="Lin W."/>
            <person name="Duan Y."/>
            <person name="Cao H."/>
            <person name="Xiong S."/>
            <person name="Wang X."/>
            <person name="Wei L."/>
            <person name="Li C."/>
            <person name="Ma Q."/>
            <person name="Ju M."/>
            <person name="Zhao R."/>
            <person name="Li G."/>
            <person name="Mu C."/>
            <person name="Tian Q."/>
            <person name="Mei H."/>
            <person name="Zhang T."/>
            <person name="Gao T."/>
            <person name="Zhang H."/>
        </authorList>
    </citation>
    <scope>NUCLEOTIDE SEQUENCE</scope>
    <source>
        <strain evidence="10">K16</strain>
    </source>
</reference>
<evidence type="ECO:0000259" key="9">
    <source>
        <dbReference type="PROSITE" id="PS50966"/>
    </source>
</evidence>
<dbReference type="SMART" id="SM00575">
    <property type="entry name" value="ZnF_PMZ"/>
    <property type="match status" value="1"/>
</dbReference>
<keyword evidence="2" id="KW-0479">Metal-binding</keyword>
<dbReference type="InterPro" id="IPR006564">
    <property type="entry name" value="Znf_PMZ"/>
</dbReference>
<protein>
    <recommendedName>
        <fullName evidence="9">SWIM-type domain-containing protein</fullName>
    </recommendedName>
</protein>
<keyword evidence="5" id="KW-0238">DNA-binding</keyword>
<dbReference type="PROSITE" id="PS50966">
    <property type="entry name" value="ZF_SWIM"/>
    <property type="match status" value="1"/>
</dbReference>
<dbReference type="GO" id="GO:0008270">
    <property type="term" value="F:zinc ion binding"/>
    <property type="evidence" value="ECO:0007669"/>
    <property type="project" value="UniProtKB-KW"/>
</dbReference>
<dbReference type="InterPro" id="IPR007527">
    <property type="entry name" value="Znf_SWIM"/>
</dbReference>
<feature type="compositionally biased region" description="Basic and acidic residues" evidence="8">
    <location>
        <begin position="375"/>
        <end position="384"/>
    </location>
</feature>
<feature type="domain" description="SWIM-type" evidence="9">
    <location>
        <begin position="280"/>
        <end position="318"/>
    </location>
</feature>
<comment type="caution">
    <text evidence="10">The sequence shown here is derived from an EMBL/GenBank/DDBJ whole genome shotgun (WGS) entry which is preliminary data.</text>
</comment>
<dbReference type="PANTHER" id="PTHR31973:SF191">
    <property type="entry name" value="OS05G0489400 PROTEIN"/>
    <property type="match status" value="1"/>
</dbReference>
<evidence type="ECO:0000313" key="11">
    <source>
        <dbReference type="Proteomes" id="UP001289374"/>
    </source>
</evidence>
<evidence type="ECO:0000256" key="7">
    <source>
        <dbReference type="PROSITE-ProRule" id="PRU00325"/>
    </source>
</evidence>
<evidence type="ECO:0000256" key="8">
    <source>
        <dbReference type="SAM" id="MobiDB-lite"/>
    </source>
</evidence>
<feature type="region of interest" description="Disordered" evidence="8">
    <location>
        <begin position="416"/>
        <end position="442"/>
    </location>
</feature>
<dbReference type="PANTHER" id="PTHR31973">
    <property type="entry name" value="POLYPROTEIN, PUTATIVE-RELATED"/>
    <property type="match status" value="1"/>
</dbReference>
<feature type="compositionally biased region" description="Basic and acidic residues" evidence="8">
    <location>
        <begin position="420"/>
        <end position="429"/>
    </location>
</feature>
<dbReference type="AlphaFoldDB" id="A0AAE2BH33"/>
<evidence type="ECO:0000256" key="2">
    <source>
        <dbReference type="ARBA" id="ARBA00022723"/>
    </source>
</evidence>
<evidence type="ECO:0000256" key="4">
    <source>
        <dbReference type="ARBA" id="ARBA00022833"/>
    </source>
</evidence>
<dbReference type="GO" id="GO:0003677">
    <property type="term" value="F:DNA binding"/>
    <property type="evidence" value="ECO:0007669"/>
    <property type="project" value="UniProtKB-KW"/>
</dbReference>
<evidence type="ECO:0000256" key="3">
    <source>
        <dbReference type="ARBA" id="ARBA00022771"/>
    </source>
</evidence>
<keyword evidence="11" id="KW-1185">Reference proteome</keyword>
<evidence type="ECO:0000256" key="6">
    <source>
        <dbReference type="ARBA" id="ARBA00023172"/>
    </source>
</evidence>
<name>A0AAE2BH33_9LAMI</name>
<reference evidence="10" key="1">
    <citation type="submission" date="2020-06" db="EMBL/GenBank/DDBJ databases">
        <authorList>
            <person name="Li T."/>
            <person name="Hu X."/>
            <person name="Zhang T."/>
            <person name="Song X."/>
            <person name="Zhang H."/>
            <person name="Dai N."/>
            <person name="Sheng W."/>
            <person name="Hou X."/>
            <person name="Wei L."/>
        </authorList>
    </citation>
    <scope>NUCLEOTIDE SEQUENCE</scope>
    <source>
        <strain evidence="10">K16</strain>
        <tissue evidence="10">Leaf</tissue>
    </source>
</reference>
<dbReference type="InterPro" id="IPR001207">
    <property type="entry name" value="Transposase_mutator"/>
</dbReference>
<sequence>MRGGEGDVADAVRYGKGNREIEIVDDDAEIEGDREYNSVHTCARSFNVKNVNSGWLSKKYEDSFRTDPNRAVKGFRKDVIKDIRCNVSKYQAYRAKRKALNAIDGAADDQFALLWDYAEELRKSNPRSNVIMMMTDSDDGNVNKKFAKFYVMFDALRVGFLSGCRPIIGVDGCHLKGPHGGVLLTAVSIDPNNNLYPLAYAIVSGETREAWEWFLGLLKSDLNMVREDAYTFISDKQKGLIPAFESVFPGSDKRYCVRHLHGNMKTAGFKGLAYKSALWNVARATTESEFKKFSCSCRKWDLTGIPCNHAMSAICSQVLDPEDFVNPCYSVQTFKKVYRYAIMPVNGPKLWAQTGNIPPLPPNFGRKAGRPSRARRMEPDEIPNKQRRSSKRGQKKPIKLKRQSFKVKCHYCGGTGHNQKGCDKKKEDGQNQPQKRLTARKRTISTPILQSQEFISVGSQPPTQGIQSQEVNVMEEQVSHPLRHIFSQYSNVNEASGSGSQVPFLTKGGKRFVTMTNLPAAIHATKKKKPNT</sequence>
<accession>A0AAE2BH33</accession>
<organism evidence="10 11">
    <name type="scientific">Sesamum angolense</name>
    <dbReference type="NCBI Taxonomy" id="2727404"/>
    <lineage>
        <taxon>Eukaryota</taxon>
        <taxon>Viridiplantae</taxon>
        <taxon>Streptophyta</taxon>
        <taxon>Embryophyta</taxon>
        <taxon>Tracheophyta</taxon>
        <taxon>Spermatophyta</taxon>
        <taxon>Magnoliopsida</taxon>
        <taxon>eudicotyledons</taxon>
        <taxon>Gunneridae</taxon>
        <taxon>Pentapetalae</taxon>
        <taxon>asterids</taxon>
        <taxon>lamiids</taxon>
        <taxon>Lamiales</taxon>
        <taxon>Pedaliaceae</taxon>
        <taxon>Sesamum</taxon>
    </lineage>
</organism>
<keyword evidence="6" id="KW-0233">DNA recombination</keyword>
<proteinExistence type="predicted"/>
<keyword evidence="4" id="KW-0862">Zinc</keyword>
<dbReference type="GO" id="GO:0006313">
    <property type="term" value="P:DNA transposition"/>
    <property type="evidence" value="ECO:0007669"/>
    <property type="project" value="InterPro"/>
</dbReference>